<name>A0AAD8R0Q4_LOLMU</name>
<dbReference type="EMBL" id="JAUUTY010000007">
    <property type="protein sequence ID" value="KAK1612608.1"/>
    <property type="molecule type" value="Genomic_DNA"/>
</dbReference>
<comment type="caution">
    <text evidence="1">The sequence shown here is derived from an EMBL/GenBank/DDBJ whole genome shotgun (WGS) entry which is preliminary data.</text>
</comment>
<dbReference type="PANTHER" id="PTHR33491">
    <property type="entry name" value="OSJNBA0016N04.9 PROTEIN"/>
    <property type="match status" value="1"/>
</dbReference>
<evidence type="ECO:0000313" key="1">
    <source>
        <dbReference type="EMBL" id="KAK1612608.1"/>
    </source>
</evidence>
<organism evidence="1 2">
    <name type="scientific">Lolium multiflorum</name>
    <name type="common">Italian ryegrass</name>
    <name type="synonym">Lolium perenne subsp. multiflorum</name>
    <dbReference type="NCBI Taxonomy" id="4521"/>
    <lineage>
        <taxon>Eukaryota</taxon>
        <taxon>Viridiplantae</taxon>
        <taxon>Streptophyta</taxon>
        <taxon>Embryophyta</taxon>
        <taxon>Tracheophyta</taxon>
        <taxon>Spermatophyta</taxon>
        <taxon>Magnoliopsida</taxon>
        <taxon>Liliopsida</taxon>
        <taxon>Poales</taxon>
        <taxon>Poaceae</taxon>
        <taxon>BOP clade</taxon>
        <taxon>Pooideae</taxon>
        <taxon>Poodae</taxon>
        <taxon>Poeae</taxon>
        <taxon>Poeae Chloroplast Group 2 (Poeae type)</taxon>
        <taxon>Loliodinae</taxon>
        <taxon>Loliinae</taxon>
        <taxon>Lolium</taxon>
    </lineage>
</organism>
<dbReference type="Proteomes" id="UP001231189">
    <property type="component" value="Unassembled WGS sequence"/>
</dbReference>
<proteinExistence type="predicted"/>
<gene>
    <name evidence="1" type="ORF">QYE76_036281</name>
</gene>
<evidence type="ECO:0008006" key="3">
    <source>
        <dbReference type="Google" id="ProtNLM"/>
    </source>
</evidence>
<evidence type="ECO:0000313" key="2">
    <source>
        <dbReference type="Proteomes" id="UP001231189"/>
    </source>
</evidence>
<reference evidence="1" key="1">
    <citation type="submission" date="2023-07" db="EMBL/GenBank/DDBJ databases">
        <title>A chromosome-level genome assembly of Lolium multiflorum.</title>
        <authorList>
            <person name="Chen Y."/>
            <person name="Copetti D."/>
            <person name="Kolliker R."/>
            <person name="Studer B."/>
        </authorList>
    </citation>
    <scope>NUCLEOTIDE SEQUENCE</scope>
    <source>
        <strain evidence="1">02402/16</strain>
        <tissue evidence="1">Leaf</tissue>
    </source>
</reference>
<protein>
    <recommendedName>
        <fullName evidence="3">EGF-like domain-containing protein</fullName>
    </recommendedName>
</protein>
<keyword evidence="2" id="KW-1185">Reference proteome</keyword>
<dbReference type="AlphaFoldDB" id="A0AAD8R0Q4"/>
<accession>A0AAD8R0Q4</accession>
<sequence>MGCCQAPIYGGLPGHLQFTWFGSNRTMDDMGPPASVLEAEEGWFDQAAVYDALMGFPVIGRSPDAEYSLPVKVTVPVPFILTWTVADPDRPADFAGNCTREAARNVCKSRDSVCYTSDGRYICSCEHGYQGNPYIPDGCQDG</sequence>